<keyword evidence="3" id="KW-1185">Reference proteome</keyword>
<dbReference type="EMBL" id="JACGXP010000002">
    <property type="protein sequence ID" value="MBA8990713.1"/>
    <property type="molecule type" value="Genomic_DNA"/>
</dbReference>
<dbReference type="Proteomes" id="UP000573001">
    <property type="component" value="Unassembled WGS sequence"/>
</dbReference>
<dbReference type="Proteomes" id="UP000590225">
    <property type="component" value="Unassembled WGS sequence"/>
</dbReference>
<name>A0AAW3T7X5_9MICO</name>
<dbReference type="EMBL" id="JABMCE010000075">
    <property type="protein sequence ID" value="NUU14006.1"/>
    <property type="molecule type" value="Genomic_DNA"/>
</dbReference>
<reference evidence="1 4" key="2">
    <citation type="submission" date="2020-07" db="EMBL/GenBank/DDBJ databases">
        <title>Above-ground endophytic microbial communities from plants in different locations in the United States.</title>
        <authorList>
            <person name="Frank C."/>
        </authorList>
    </citation>
    <scope>NUCLEOTIDE SEQUENCE [LARGE SCALE GENOMIC DNA]</scope>
    <source>
        <strain evidence="1 4">WPL5_2</strain>
    </source>
</reference>
<dbReference type="AlphaFoldDB" id="A0AAW3T7X5"/>
<proteinExistence type="predicted"/>
<reference evidence="2 3" key="1">
    <citation type="submission" date="2020-05" db="EMBL/GenBank/DDBJ databases">
        <title>Genome Sequencing of Type Strains.</title>
        <authorList>
            <person name="Lemaire J.F."/>
            <person name="Inderbitzin P."/>
            <person name="Gregorio O.A."/>
            <person name="Collins S.B."/>
            <person name="Wespe N."/>
            <person name="Knight-Connoni V."/>
        </authorList>
    </citation>
    <scope>NUCLEOTIDE SEQUENCE [LARGE SCALE GENOMIC DNA]</scope>
    <source>
        <strain evidence="2 3">ATCC 19096</strain>
    </source>
</reference>
<comment type="caution">
    <text evidence="1">The sequence shown here is derived from an EMBL/GenBank/DDBJ whole genome shotgun (WGS) entry which is preliminary data.</text>
</comment>
<evidence type="ECO:0000313" key="4">
    <source>
        <dbReference type="Proteomes" id="UP000590225"/>
    </source>
</evidence>
<evidence type="ECO:0000313" key="3">
    <source>
        <dbReference type="Proteomes" id="UP000573001"/>
    </source>
</evidence>
<organism evidence="1 4">
    <name type="scientific">Curtobacterium pusillum</name>
    <dbReference type="NCBI Taxonomy" id="69373"/>
    <lineage>
        <taxon>Bacteria</taxon>
        <taxon>Bacillati</taxon>
        <taxon>Actinomycetota</taxon>
        <taxon>Actinomycetes</taxon>
        <taxon>Micrococcales</taxon>
        <taxon>Microbacteriaceae</taxon>
        <taxon>Curtobacterium</taxon>
    </lineage>
</organism>
<accession>A0AAW3T7X5</accession>
<sequence>MSAGPRTEFGDLLLAEQDIVVVDTAICVCGHAQEAHEHYRRGSDCALCDCPKFRRKR</sequence>
<evidence type="ECO:0000313" key="2">
    <source>
        <dbReference type="EMBL" id="NUU14006.1"/>
    </source>
</evidence>
<protein>
    <submittedName>
        <fullName evidence="1">Uncharacterized protein</fullName>
    </submittedName>
</protein>
<evidence type="ECO:0000313" key="1">
    <source>
        <dbReference type="EMBL" id="MBA8990713.1"/>
    </source>
</evidence>
<dbReference type="RefSeq" id="WP_175351493.1">
    <property type="nucleotide sequence ID" value="NZ_BAAAWQ010000001.1"/>
</dbReference>
<gene>
    <name evidence="1" type="ORF">FHW23_001959</name>
    <name evidence="2" type="ORF">HP507_09205</name>
</gene>